<feature type="compositionally biased region" description="Low complexity" evidence="1">
    <location>
        <begin position="1"/>
        <end position="16"/>
    </location>
</feature>
<feature type="compositionally biased region" description="Basic and acidic residues" evidence="1">
    <location>
        <begin position="234"/>
        <end position="250"/>
    </location>
</feature>
<feature type="compositionally biased region" description="Basic and acidic residues" evidence="1">
    <location>
        <begin position="102"/>
        <end position="115"/>
    </location>
</feature>
<accession>A0ABR0Y119</accession>
<keyword evidence="3" id="KW-1185">Reference proteome</keyword>
<organism evidence="2 3">
    <name type="scientific">Huso huso</name>
    <name type="common">Beluga</name>
    <name type="synonym">Acipenser huso</name>
    <dbReference type="NCBI Taxonomy" id="61971"/>
    <lineage>
        <taxon>Eukaryota</taxon>
        <taxon>Metazoa</taxon>
        <taxon>Chordata</taxon>
        <taxon>Craniata</taxon>
        <taxon>Vertebrata</taxon>
        <taxon>Euteleostomi</taxon>
        <taxon>Actinopterygii</taxon>
        <taxon>Chondrostei</taxon>
        <taxon>Acipenseriformes</taxon>
        <taxon>Acipenseridae</taxon>
        <taxon>Huso</taxon>
    </lineage>
</organism>
<protein>
    <submittedName>
        <fullName evidence="2">Uncharacterized protein</fullName>
    </submittedName>
</protein>
<reference evidence="2 3" key="1">
    <citation type="submission" date="2021-05" db="EMBL/GenBank/DDBJ databases">
        <authorList>
            <person name="Zahm M."/>
            <person name="Klopp C."/>
            <person name="Cabau C."/>
            <person name="Kuhl H."/>
            <person name="Suciu R."/>
            <person name="Ciorpac M."/>
            <person name="Holostenco D."/>
            <person name="Gessner J."/>
            <person name="Wuertz S."/>
            <person name="Hohne C."/>
            <person name="Stock M."/>
            <person name="Gislard M."/>
            <person name="Lluch J."/>
            <person name="Milhes M."/>
            <person name="Lampietro C."/>
            <person name="Lopez Roques C."/>
            <person name="Donnadieu C."/>
            <person name="Du K."/>
            <person name="Schartl M."/>
            <person name="Guiguen Y."/>
        </authorList>
    </citation>
    <scope>NUCLEOTIDE SEQUENCE [LARGE SCALE GENOMIC DNA]</scope>
    <source>
        <strain evidence="2">Hh-F2</strain>
        <tissue evidence="2">Blood</tissue>
    </source>
</reference>
<comment type="caution">
    <text evidence="2">The sequence shown here is derived from an EMBL/GenBank/DDBJ whole genome shotgun (WGS) entry which is preliminary data.</text>
</comment>
<feature type="region of interest" description="Disordered" evidence="1">
    <location>
        <begin position="1"/>
        <end position="250"/>
    </location>
</feature>
<evidence type="ECO:0000256" key="1">
    <source>
        <dbReference type="SAM" id="MobiDB-lite"/>
    </source>
</evidence>
<dbReference type="EMBL" id="JAHFZB010000250">
    <property type="protein sequence ID" value="KAK6464958.1"/>
    <property type="molecule type" value="Genomic_DNA"/>
</dbReference>
<sequence>MAALGSSLVGYGVSSESESEGDADTAPPPKRPNNDAGKSGKNFLVESGDSSSSSGEKKTAPTGTRTRSPSRLERLITQNKLRLPDWEQAIRAPASSVTLQGGEERAAERLAETRASDAAAQPSPDRRQAGVSPLSQAGAMSPRTQMQVRSRQRPADPGAAGAEPHGSTQSPPCGASGPPDRSEPASPNREEETGFEQHSGAGQAPMKNYKAQRAREKPVGAVEREGGRKRRGGQRRERGGDRGERGEKGT</sequence>
<name>A0ABR0Y119_HUSHU</name>
<evidence type="ECO:0000313" key="3">
    <source>
        <dbReference type="Proteomes" id="UP001369086"/>
    </source>
</evidence>
<feature type="compositionally biased region" description="Basic and acidic residues" evidence="1">
    <location>
        <begin position="213"/>
        <end position="226"/>
    </location>
</feature>
<gene>
    <name evidence="2" type="ORF">HHUSO_G36805</name>
</gene>
<evidence type="ECO:0000313" key="2">
    <source>
        <dbReference type="EMBL" id="KAK6464958.1"/>
    </source>
</evidence>
<dbReference type="Proteomes" id="UP001369086">
    <property type="component" value="Unassembled WGS sequence"/>
</dbReference>
<feature type="compositionally biased region" description="Basic and acidic residues" evidence="1">
    <location>
        <begin position="180"/>
        <end position="192"/>
    </location>
</feature>
<proteinExistence type="predicted"/>